<evidence type="ECO:0000256" key="2">
    <source>
        <dbReference type="ARBA" id="ARBA00022448"/>
    </source>
</evidence>
<evidence type="ECO:0000313" key="8">
    <source>
        <dbReference type="EMBL" id="MFD1813940.1"/>
    </source>
</evidence>
<feature type="transmembrane region" description="Helical" evidence="6">
    <location>
        <begin position="28"/>
        <end position="49"/>
    </location>
</feature>
<feature type="transmembrane region" description="Helical" evidence="6">
    <location>
        <begin position="118"/>
        <end position="136"/>
    </location>
</feature>
<feature type="transmembrane region" description="Helical" evidence="6">
    <location>
        <begin position="286"/>
        <end position="307"/>
    </location>
</feature>
<protein>
    <submittedName>
        <fullName evidence="8">MFS transporter</fullName>
    </submittedName>
</protein>
<dbReference type="InterPro" id="IPR013783">
    <property type="entry name" value="Ig-like_fold"/>
</dbReference>
<dbReference type="PANTHER" id="PTHR42718">
    <property type="entry name" value="MAJOR FACILITATOR SUPERFAMILY MULTIDRUG TRANSPORTER MFSC"/>
    <property type="match status" value="1"/>
</dbReference>
<dbReference type="SUPFAM" id="SSF49464">
    <property type="entry name" value="Carboxypeptidase regulatory domain-like"/>
    <property type="match status" value="1"/>
</dbReference>
<dbReference type="RefSeq" id="WP_378486417.1">
    <property type="nucleotide sequence ID" value="NZ_JBHUFB010000012.1"/>
</dbReference>
<name>A0ABW4PA28_9NOCA</name>
<evidence type="ECO:0000256" key="6">
    <source>
        <dbReference type="SAM" id="Phobius"/>
    </source>
</evidence>
<dbReference type="SUPFAM" id="SSF49478">
    <property type="entry name" value="Cna protein B-type domain"/>
    <property type="match status" value="1"/>
</dbReference>
<feature type="transmembrane region" description="Helical" evidence="6">
    <location>
        <begin position="90"/>
        <end position="106"/>
    </location>
</feature>
<evidence type="ECO:0000256" key="5">
    <source>
        <dbReference type="ARBA" id="ARBA00023136"/>
    </source>
</evidence>
<dbReference type="Pfam" id="PF13620">
    <property type="entry name" value="CarboxypepD_reg"/>
    <property type="match status" value="2"/>
</dbReference>
<keyword evidence="4 6" id="KW-1133">Transmembrane helix</keyword>
<sequence>MSGIVVALQQTLVIPLLSHFPSILDVDYPTASWLVTITLLTAAVATPIVSRLADMFGKRRMMLVSLGTMVAGSLLAALGGTFVLVLAGRGLQGLASALVPVGIGVLRDELPKSKVAGATAMMSATLGIGSALGLPLSGLVFEHLGWEAIFWLSAAAGVALFLAVLAVVPESPVRTPGRFDFGGALLLSTALGSLLLGISKGGTWGWASERTLIALAVSAVAFVIWFPFELRVNQPMVDLRTSARRPVLLTNISALLVGISMYANMMSTTQQLEMSVGTGYGHGLTVLTAGLCMVPAGLMMVVFAPIAGRLIGVIGAKHTLLIGTAVMAVAYCTRIFLTGSIVLIVLGAMFVTAGTAIAYATMPMLIMGSVPITETASANGLNALLRSVGTSVSSAIISAVLTTVTMDVAGVELPSLVAFQIIFTLAALAAVVATAVALFIPGAESSERVASTTAETRDDEAPAELVISGTVRSGAGRPIRQAVVTVLSTGGEPVDWSRADNDGEFSVVLPAPGPYLVVTSADGWAPASNVMDLGGVSDRPVVVLAQRLRLGGVVTVAGRPCGGAVVSLVKVTGEHVASTRTDADGSYELAQPPTGRYVVTVLGPDRRTCARHVAVLTRTAEVNLDLAEAAVGTHPAGSDDLRPVGVG</sequence>
<keyword evidence="5 6" id="KW-0472">Membrane</keyword>
<accession>A0ABW4PA28</accession>
<keyword evidence="9" id="KW-1185">Reference proteome</keyword>
<dbReference type="CDD" id="cd17504">
    <property type="entry name" value="MFS_MMR_MDR_like"/>
    <property type="match status" value="1"/>
</dbReference>
<dbReference type="InterPro" id="IPR036259">
    <property type="entry name" value="MFS_trans_sf"/>
</dbReference>
<evidence type="ECO:0000256" key="4">
    <source>
        <dbReference type="ARBA" id="ARBA00022989"/>
    </source>
</evidence>
<comment type="caution">
    <text evidence="8">The sequence shown here is derived from an EMBL/GenBank/DDBJ whole genome shotgun (WGS) entry which is preliminary data.</text>
</comment>
<dbReference type="InterPro" id="IPR008969">
    <property type="entry name" value="CarboxyPept-like_regulatory"/>
</dbReference>
<feature type="transmembrane region" description="Helical" evidence="6">
    <location>
        <begin position="343"/>
        <end position="362"/>
    </location>
</feature>
<dbReference type="Gene3D" id="2.60.40.10">
    <property type="entry name" value="Immunoglobulins"/>
    <property type="match status" value="1"/>
</dbReference>
<dbReference type="Proteomes" id="UP001597286">
    <property type="component" value="Unassembled WGS sequence"/>
</dbReference>
<organism evidence="8 9">
    <name type="scientific">Rhodococcus gannanensis</name>
    <dbReference type="NCBI Taxonomy" id="1960308"/>
    <lineage>
        <taxon>Bacteria</taxon>
        <taxon>Bacillati</taxon>
        <taxon>Actinomycetota</taxon>
        <taxon>Actinomycetes</taxon>
        <taxon>Mycobacteriales</taxon>
        <taxon>Nocardiaceae</taxon>
        <taxon>Rhodococcus</taxon>
    </lineage>
</organism>
<feature type="transmembrane region" description="Helical" evidence="6">
    <location>
        <begin position="248"/>
        <end position="266"/>
    </location>
</feature>
<feature type="transmembrane region" description="Helical" evidence="6">
    <location>
        <begin position="148"/>
        <end position="169"/>
    </location>
</feature>
<dbReference type="Gene3D" id="2.60.40.1120">
    <property type="entry name" value="Carboxypeptidase-like, regulatory domain"/>
    <property type="match status" value="1"/>
</dbReference>
<feature type="transmembrane region" description="Helical" evidence="6">
    <location>
        <begin position="319"/>
        <end position="337"/>
    </location>
</feature>
<dbReference type="EMBL" id="JBHUFB010000012">
    <property type="protein sequence ID" value="MFD1813940.1"/>
    <property type="molecule type" value="Genomic_DNA"/>
</dbReference>
<reference evidence="9" key="1">
    <citation type="journal article" date="2019" name="Int. J. Syst. Evol. Microbiol.">
        <title>The Global Catalogue of Microorganisms (GCM) 10K type strain sequencing project: providing services to taxonomists for standard genome sequencing and annotation.</title>
        <authorList>
            <consortium name="The Broad Institute Genomics Platform"/>
            <consortium name="The Broad Institute Genome Sequencing Center for Infectious Disease"/>
            <person name="Wu L."/>
            <person name="Ma J."/>
        </authorList>
    </citation>
    <scope>NUCLEOTIDE SEQUENCE [LARGE SCALE GENOMIC DNA]</scope>
    <source>
        <strain evidence="9">DT72</strain>
    </source>
</reference>
<dbReference type="PROSITE" id="PS50850">
    <property type="entry name" value="MFS"/>
    <property type="match status" value="1"/>
</dbReference>
<comment type="subcellular location">
    <subcellularLocation>
        <location evidence="1">Cell membrane</location>
        <topology evidence="1">Multi-pass membrane protein</topology>
    </subcellularLocation>
</comment>
<evidence type="ECO:0000259" key="7">
    <source>
        <dbReference type="PROSITE" id="PS50850"/>
    </source>
</evidence>
<evidence type="ECO:0000313" key="9">
    <source>
        <dbReference type="Proteomes" id="UP001597286"/>
    </source>
</evidence>
<dbReference type="Gene3D" id="1.20.1250.20">
    <property type="entry name" value="MFS general substrate transporter like domains"/>
    <property type="match status" value="2"/>
</dbReference>
<proteinExistence type="predicted"/>
<evidence type="ECO:0000256" key="3">
    <source>
        <dbReference type="ARBA" id="ARBA00022692"/>
    </source>
</evidence>
<feature type="domain" description="Major facilitator superfamily (MFS) profile" evidence="7">
    <location>
        <begin position="1"/>
        <end position="444"/>
    </location>
</feature>
<feature type="transmembrane region" description="Helical" evidence="6">
    <location>
        <begin position="383"/>
        <end position="404"/>
    </location>
</feature>
<evidence type="ECO:0000256" key="1">
    <source>
        <dbReference type="ARBA" id="ARBA00004651"/>
    </source>
</evidence>
<dbReference type="Pfam" id="PF07690">
    <property type="entry name" value="MFS_1"/>
    <property type="match status" value="1"/>
</dbReference>
<feature type="transmembrane region" description="Helical" evidence="6">
    <location>
        <begin position="416"/>
        <end position="440"/>
    </location>
</feature>
<gene>
    <name evidence="8" type="ORF">ACFSJG_17095</name>
</gene>
<keyword evidence="3 6" id="KW-0812">Transmembrane</keyword>
<keyword evidence="2" id="KW-0813">Transport</keyword>
<dbReference type="InterPro" id="IPR011701">
    <property type="entry name" value="MFS"/>
</dbReference>
<dbReference type="PANTHER" id="PTHR42718:SF9">
    <property type="entry name" value="MAJOR FACILITATOR SUPERFAMILY MULTIDRUG TRANSPORTER MFSC"/>
    <property type="match status" value="1"/>
</dbReference>
<dbReference type="SUPFAM" id="SSF103473">
    <property type="entry name" value="MFS general substrate transporter"/>
    <property type="match status" value="1"/>
</dbReference>
<feature type="transmembrane region" description="Helical" evidence="6">
    <location>
        <begin position="61"/>
        <end position="84"/>
    </location>
</feature>
<feature type="transmembrane region" description="Helical" evidence="6">
    <location>
        <begin position="211"/>
        <end position="228"/>
    </location>
</feature>
<feature type="transmembrane region" description="Helical" evidence="6">
    <location>
        <begin position="181"/>
        <end position="199"/>
    </location>
</feature>
<dbReference type="InterPro" id="IPR020846">
    <property type="entry name" value="MFS_dom"/>
</dbReference>